<dbReference type="PROSITE" id="PS51257">
    <property type="entry name" value="PROKAR_LIPOPROTEIN"/>
    <property type="match status" value="1"/>
</dbReference>
<dbReference type="Pfam" id="PF03372">
    <property type="entry name" value="Exo_endo_phos"/>
    <property type="match status" value="1"/>
</dbReference>
<gene>
    <name evidence="4" type="ORF">SYV04_07280</name>
</gene>
<keyword evidence="4" id="KW-0540">Nuclease</keyword>
<name>A0ABU5H244_9BACT</name>
<dbReference type="InterPro" id="IPR036691">
    <property type="entry name" value="Endo/exonu/phosph_ase_sf"/>
</dbReference>
<comment type="caution">
    <text evidence="4">The sequence shown here is derived from an EMBL/GenBank/DDBJ whole genome shotgun (WGS) entry which is preliminary data.</text>
</comment>
<dbReference type="SUPFAM" id="SSF56219">
    <property type="entry name" value="DNase I-like"/>
    <property type="match status" value="1"/>
</dbReference>
<evidence type="ECO:0000256" key="2">
    <source>
        <dbReference type="SAM" id="SignalP"/>
    </source>
</evidence>
<keyword evidence="4" id="KW-0378">Hydrolase</keyword>
<dbReference type="EMBL" id="JAXIVS010000002">
    <property type="protein sequence ID" value="MDY7226180.1"/>
    <property type="molecule type" value="Genomic_DNA"/>
</dbReference>
<evidence type="ECO:0000256" key="1">
    <source>
        <dbReference type="SAM" id="MobiDB-lite"/>
    </source>
</evidence>
<feature type="signal peptide" evidence="2">
    <location>
        <begin position="1"/>
        <end position="23"/>
    </location>
</feature>
<dbReference type="GO" id="GO:0004519">
    <property type="term" value="F:endonuclease activity"/>
    <property type="evidence" value="ECO:0007669"/>
    <property type="project" value="UniProtKB-KW"/>
</dbReference>
<evidence type="ECO:0000313" key="5">
    <source>
        <dbReference type="Proteomes" id="UP001291309"/>
    </source>
</evidence>
<dbReference type="Gene3D" id="3.60.10.10">
    <property type="entry name" value="Endonuclease/exonuclease/phosphatase"/>
    <property type="match status" value="1"/>
</dbReference>
<feature type="chain" id="PRO_5047180445" evidence="2">
    <location>
        <begin position="24"/>
        <end position="523"/>
    </location>
</feature>
<dbReference type="Proteomes" id="UP001291309">
    <property type="component" value="Unassembled WGS sequence"/>
</dbReference>
<organism evidence="4 5">
    <name type="scientific">Hyalangium rubrum</name>
    <dbReference type="NCBI Taxonomy" id="3103134"/>
    <lineage>
        <taxon>Bacteria</taxon>
        <taxon>Pseudomonadati</taxon>
        <taxon>Myxococcota</taxon>
        <taxon>Myxococcia</taxon>
        <taxon>Myxococcales</taxon>
        <taxon>Cystobacterineae</taxon>
        <taxon>Archangiaceae</taxon>
        <taxon>Hyalangium</taxon>
    </lineage>
</organism>
<keyword evidence="2" id="KW-0732">Signal</keyword>
<evidence type="ECO:0000259" key="3">
    <source>
        <dbReference type="Pfam" id="PF03372"/>
    </source>
</evidence>
<accession>A0ABU5H244</accession>
<feature type="domain" description="Endonuclease/exonuclease/phosphatase" evidence="3">
    <location>
        <begin position="287"/>
        <end position="474"/>
    </location>
</feature>
<protein>
    <submittedName>
        <fullName evidence="4">Endonuclease</fullName>
    </submittedName>
</protein>
<feature type="region of interest" description="Disordered" evidence="1">
    <location>
        <begin position="106"/>
        <end position="261"/>
    </location>
</feature>
<keyword evidence="5" id="KW-1185">Reference proteome</keyword>
<dbReference type="RefSeq" id="WP_321544901.1">
    <property type="nucleotide sequence ID" value="NZ_JAXIVS010000002.1"/>
</dbReference>
<keyword evidence="4" id="KW-0255">Endonuclease</keyword>
<feature type="compositionally biased region" description="Gly residues" evidence="1">
    <location>
        <begin position="110"/>
        <end position="125"/>
    </location>
</feature>
<dbReference type="InterPro" id="IPR005135">
    <property type="entry name" value="Endo/exonuclease/phosphatase"/>
</dbReference>
<proteinExistence type="predicted"/>
<evidence type="ECO:0000313" key="4">
    <source>
        <dbReference type="EMBL" id="MDY7226180.1"/>
    </source>
</evidence>
<sequence>MRKTLFGLLGAGLVLMLGLQACGPDDKPVPPPPPDGGSWVFCDEQDAGACAPGQTCLYVELYERSLCVNPCDAVAGCQDPSQLCCGGGEDGGTGGYCLPREVCEQSDAGSDGGSSVGDGGSGSDGGTNPTDAGTNPTDAGTNPTDAGTNPTDAGTNPTDAGTNPTDAGTNPTDGGFPSDAGTDGGTRPDAGPTDAGTPDAGPTDAGSPDAGPIDAGSPDAGPIDAGSPDAGPIDAGTPDSGTPDAGSPDAGPIDAGTPDAGSTRIRIMASNLTSGNQQSYDPGHGTRLMQGVNPDVILIQEFNYGDKSAAAMRGYVTNSFGASFHYYQEPGAQIPNGIISRWPILASGKWEDTQSPNREFAWARIDIPGPKDLWAISVHLLTRDSPTRNSEASQLVGYINQNVPQGDYLVIGGDLNTDNRSEPCFSTFSSVVATGTPYPADKNGNGNTNASRGKPYDHVLVDGDLRQYQIPTVIGSSTFSGGLVLDSRVYTPLSEISPVQSGDSSATNMQHMGVIKDFLVPNQ</sequence>
<reference evidence="4 5" key="1">
    <citation type="submission" date="2023-12" db="EMBL/GenBank/DDBJ databases">
        <title>the genome sequence of Hyalangium sp. s54d21.</title>
        <authorList>
            <person name="Zhang X."/>
        </authorList>
    </citation>
    <scope>NUCLEOTIDE SEQUENCE [LARGE SCALE GENOMIC DNA]</scope>
    <source>
        <strain evidence="5">s54d21</strain>
    </source>
</reference>
<feature type="compositionally biased region" description="Polar residues" evidence="1">
    <location>
        <begin position="127"/>
        <end position="172"/>
    </location>
</feature>